<dbReference type="OMA" id="MAQMETK"/>
<keyword evidence="2" id="KW-0812">Transmembrane</keyword>
<dbReference type="GeneID" id="39746804"/>
<feature type="transmembrane region" description="Helical" evidence="2">
    <location>
        <begin position="2774"/>
        <end position="2798"/>
    </location>
</feature>
<feature type="coiled-coil region" evidence="1">
    <location>
        <begin position="200"/>
        <end position="227"/>
    </location>
</feature>
<gene>
    <name evidence="3" type="ORF">PGO_070060</name>
</gene>
<dbReference type="EMBL" id="BDQF01000008">
    <property type="protein sequence ID" value="GAW80091.1"/>
    <property type="molecule type" value="Genomic_DNA"/>
</dbReference>
<feature type="coiled-coil region" evidence="1">
    <location>
        <begin position="1588"/>
        <end position="1622"/>
    </location>
</feature>
<dbReference type="RefSeq" id="XP_028542680.1">
    <property type="nucleotide sequence ID" value="XM_028686879.1"/>
</dbReference>
<comment type="caution">
    <text evidence="3">The sequence shown here is derived from an EMBL/GenBank/DDBJ whole genome shotgun (WGS) entry which is preliminary data.</text>
</comment>
<evidence type="ECO:0000313" key="4">
    <source>
        <dbReference type="Proteomes" id="UP000195521"/>
    </source>
</evidence>
<reference evidence="4" key="1">
    <citation type="submission" date="2017-04" db="EMBL/GenBank/DDBJ databases">
        <title>Plasmodium gonderi genome.</title>
        <authorList>
            <person name="Arisue N."/>
            <person name="Honma H."/>
            <person name="Kawai S."/>
            <person name="Tougan T."/>
            <person name="Tanabe K."/>
            <person name="Horii T."/>
        </authorList>
    </citation>
    <scope>NUCLEOTIDE SEQUENCE [LARGE SCALE GENOMIC DNA]</scope>
    <source>
        <strain evidence="4">ATCC 30045</strain>
    </source>
</reference>
<evidence type="ECO:0000256" key="2">
    <source>
        <dbReference type="SAM" id="Phobius"/>
    </source>
</evidence>
<feature type="coiled-coil region" evidence="1">
    <location>
        <begin position="1649"/>
        <end position="1711"/>
    </location>
</feature>
<name>A0A1Y1JC35_PLAGO</name>
<feature type="coiled-coil region" evidence="1">
    <location>
        <begin position="1102"/>
        <end position="1129"/>
    </location>
</feature>
<evidence type="ECO:0000313" key="3">
    <source>
        <dbReference type="EMBL" id="GAW80091.1"/>
    </source>
</evidence>
<keyword evidence="1" id="KW-0175">Coiled coil</keyword>
<dbReference type="OrthoDB" id="387178at2759"/>
<feature type="coiled-coil region" evidence="1">
    <location>
        <begin position="2588"/>
        <end position="2626"/>
    </location>
</feature>
<keyword evidence="2" id="KW-0472">Membrane</keyword>
<accession>A0A1Y1JC35</accession>
<feature type="coiled-coil region" evidence="1">
    <location>
        <begin position="1794"/>
        <end position="1821"/>
    </location>
</feature>
<sequence length="2854" mass="335638">MKKGFYWTTFFGLMFASFDINKGENVLHNIRKHYDNFSFFTFYEDLKKNKIFKNKGVKKKKFKSVEIDNAHEFDKEFNKTNNEDGTGQNESYNSSFISLGSTYPKNDQPYDKDVGKVILESPHGTNDIVKSSHSLENTGNFNVPNEKLGSLYKIVLEDYINNLKDSDTIFLMEFDYVDLQSIKEIRYLIPEGKEYYNYYNDELEKKINENSNKLDELIKNSIKAKNEMIKIDAVVKFRKNSSSGINIEDEDVKKLKLAKETLEKYVNEYTNKIKPVVHDIRNKAYEYLKKSNCTHHCNAYILNYARLLNKYIKNIATIKDESVITIDKSINDYNTLDKILEHAKKDNIDINDTIYLLKILGEEVKDLQNMYVINRSLINDASSILSDIHANGRLFNTKEGKILNSSKELINNYCVFHHIMILNIPIKKMYEEKIKESNDLFSKIIDKLKEEAYSLINIIFVDTESVNILKSSEKIVEYAEKIFQENKKKVEFFKRYPNIKTHPKMEDIENEYKEEAETKEEILRAFELISNKCESLYHIRRNRHLNKVNEITKYENSTTKALLLLDEISNVNEERNVIKQGAITLNNMHENMLNLKNKINEIEIKVDNVDEVNKLKEKEEKLAQYEKEIKEKIKDMTNKIRKLKEIIVLRDKGNQDIATINELINIESYSNLHEFINKKDKANDEINSIFKDLYNGDMYDLIETIGTIVREKRKIIDETFNINQMDQVEKHIDELRSAYTKLDTITNEKLINTYDKLRNETNNTEYLKSYIAKKQSEDLNNKMTESLDIYKSEYDELKKNIVEYEKEEKILEQCKENTLKKEEEYFSELRVSNDALKETYSCSGFDKIKNTFSKSKYELSQKMDHIKNVKKNMDKYLKFYNHMENYFHLLDDSNYTQGIKTLKGNIQRELTNKQLSMYENIYQSKTEKIQKIIQIIESLNKIIDSHNRLNKGIHECKGINVSIDTLKIKTAVLKDELQKAISSIEKDVLVSENVKKILLNRLKSEVSNINGKLDENNMGVVVKKATDLIKIYTDSKRYLHEKREEYHLQDSSEKVNDWGEIKREVDQLNAHYSAFNDNKDNLFISNSLTYLESIYSIVRELINNIREEKNKIESSVKGIEQKLQAIELNEYYKSVKIAENESTIKNMKEDIIPKLEEKIRYYSNQLTTYDKQSDNLNNIDKNQGSDLTHILDIIKQMEDVYKELIKIPSELQKERDDINNIDENIKKVQLEYERKLIDEFLKNITQTRNEAQDKTQQIIALINKIEEIKKETVDTKDRALATSNCEKHLGDAKKLDEEIKHIEELSKKLKGDTNVLNSLNEVVKIREDVYLNMEKVINHYNHIKGTMNEINEINELLLSENYNSIINFIVRNVNESNKYSELIRTELIKSEDATEHVKVRFREAEALKEQMKTNLEDNDADKIIKEIKEIRKIILNEIKNTGTYLLNSEKFKTSGLLHFDSAKEGKTKFDYLKDHDNPEHKRITQYEINEVLENMVKVQHNIDEADKYTKQTRVLNESTLQYEKLINDLLNESLIRKVKFNCEKLKTEINMVMNEMKNADIKSQEESNNQEQIVKEMKEQSFIEDNENEELNEGAMKALLNIKNYRQQLDNILLSIKSVRSNMEQILRSSSTSVITTLAISQLRNENDLDNLKIVEENYKTALKKVKHENQIMKNEEKRLNELYKDAIRVKEELEEQKKNYETELLKMIKDNADKRMATIELTKNEINLLVNPSKSIFFKLKLEKLDIMNYLNSYTVRMRDIYDECVKIYGLIKSYEFPSSIPSTTYSEAQIIRIKAQKEKEELIKKKEELKELLSYVKKEESSRLLNEMIRIMNSKKEDIAKNYTKINEYVENIKKNITDLKVLNDINNGSNILNNAINNANEIKSTKYMYHKKEAENIYENMIHVANYFLNDKIKIEPKKGLNVEVASSEGSDMESYILGKIKEANGIIKKIEDDTGYIKNKQIEGEKLSTEANNIYSVAKLKNEFNNNKNKAKLEEVFVLSEIEEALNKLKNVDKVKCHYDIYDNILENNEEYENFKKISSIYNSEKIKIVKEDYINEMKTNINNYKDMLRNLDKKVEYSSESNSEIADLQKYNVEIEDIIKKLIIIDNNVKGINSSLDELLDLGNSCQFRRNFIISSSVNIKISKYLVMIRKQKENISKCLEYVKNNYQNMINFVSQLNEFQDGLVNSINLEDKTSDADKCYNDFVKEEQEAIKTVNYIKKEIYSFNDNVDATILENRIKNIVDYYNKLKIKKVEIDDIYKNMNMIKLNEVERSHDIFNHIAELFKKVEEIKGKELLERENNLKSIYNFIKLSETDLNNFDKNYTPESREKINKIFNNINSRIKRVHLNDDNENEYNNVKKYVNQTKHLMNTTNFMVKELEMLQNENKNEFVENTNIRNELTEQTNNIMNNINSSKGTYGKIFDMIKDNETILERIILKKKDINDTLDNLNKTKENLLMHLTEGEKLYHMRKKLAEVNNNTDEIIKKYRTYEEITNKLLSMNVRKFQPKVYKSVTDIDEELNYIKTFNNDLIDSKFKIEKVLENNKKKKDEMDMILSTISRDNMNIYEYAKGCIDSVINVAKKLAETIKNMDTLIKENEATMEELNAHRKKLQNDKNMSNNLVNIEKEKIAQENMEAEILSKPKNMSLKDIPIVDKVIGNKEIHNVNWDEVKQENVILEKGFMKKNVHTSDVSINNKKVKESDKMVNEKSTKQINIQKNGQDNSHLSNDHNNTGIHTLYMVKRHNTSDNNYNASENENNKNDELNKEGSFFLFIYTGVLCGVLFMCICVIYYFLDKKKMYNEQMRKGINKEKKIVMETKINAFEEKSDLKCHLREEVIDVSFVGLEDSLE</sequence>
<organism evidence="3 4">
    <name type="scientific">Plasmodium gonderi</name>
    <dbReference type="NCBI Taxonomy" id="77519"/>
    <lineage>
        <taxon>Eukaryota</taxon>
        <taxon>Sar</taxon>
        <taxon>Alveolata</taxon>
        <taxon>Apicomplexa</taxon>
        <taxon>Aconoidasida</taxon>
        <taxon>Haemosporida</taxon>
        <taxon>Plasmodiidae</taxon>
        <taxon>Plasmodium</taxon>
        <taxon>Plasmodium (Plasmodium)</taxon>
    </lineage>
</organism>
<keyword evidence="2" id="KW-1133">Transmembrane helix</keyword>
<feature type="coiled-coil region" evidence="1">
    <location>
        <begin position="585"/>
        <end position="646"/>
    </location>
</feature>
<proteinExistence type="predicted"/>
<evidence type="ECO:0000256" key="1">
    <source>
        <dbReference type="SAM" id="Coils"/>
    </source>
</evidence>
<keyword evidence="4" id="KW-1185">Reference proteome</keyword>
<dbReference type="Proteomes" id="UP000195521">
    <property type="component" value="Unassembled WGS sequence"/>
</dbReference>
<protein>
    <submittedName>
        <fullName evidence="3">Reticulocyte binding protein 1b</fullName>
    </submittedName>
</protein>
<feature type="coiled-coil region" evidence="1">
    <location>
        <begin position="1211"/>
        <end position="1322"/>
    </location>
</feature>
<feature type="coiled-coil region" evidence="1">
    <location>
        <begin position="2437"/>
        <end position="2464"/>
    </location>
</feature>
<feature type="coiled-coil region" evidence="1">
    <location>
        <begin position="780"/>
        <end position="824"/>
    </location>
</feature>